<keyword evidence="7" id="KW-1185">Reference proteome</keyword>
<evidence type="ECO:0000256" key="1">
    <source>
        <dbReference type="ARBA" id="ARBA00022441"/>
    </source>
</evidence>
<keyword evidence="2" id="KW-0677">Repeat</keyword>
<keyword evidence="1" id="KW-0880">Kelch repeat</keyword>
<accession>A0A433QWB5</accession>
<dbReference type="Proteomes" id="UP000274822">
    <property type="component" value="Unassembled WGS sequence"/>
</dbReference>
<evidence type="ECO:0000256" key="2">
    <source>
        <dbReference type="ARBA" id="ARBA00022737"/>
    </source>
</evidence>
<dbReference type="AlphaFoldDB" id="A0A433QWB5"/>
<evidence type="ECO:0000256" key="4">
    <source>
        <dbReference type="SAM" id="Phobius"/>
    </source>
</evidence>
<dbReference type="Pfam" id="PF24681">
    <property type="entry name" value="Kelch_KLHDC2_KLHL20_DRC7"/>
    <property type="match status" value="1"/>
</dbReference>
<evidence type="ECO:0000256" key="5">
    <source>
        <dbReference type="SAM" id="SignalP"/>
    </source>
</evidence>
<gene>
    <name evidence="6" type="ORF">BC938DRAFT_482362</name>
</gene>
<comment type="caution">
    <text evidence="6">The sequence shown here is derived from an EMBL/GenBank/DDBJ whole genome shotgun (WGS) entry which is preliminary data.</text>
</comment>
<feature type="signal peptide" evidence="5">
    <location>
        <begin position="1"/>
        <end position="26"/>
    </location>
</feature>
<reference evidence="6 7" key="1">
    <citation type="journal article" date="2018" name="New Phytol.">
        <title>Phylogenomics of Endogonaceae and evolution of mycorrhizas within Mucoromycota.</title>
        <authorList>
            <person name="Chang Y."/>
            <person name="Desiro A."/>
            <person name="Na H."/>
            <person name="Sandor L."/>
            <person name="Lipzen A."/>
            <person name="Clum A."/>
            <person name="Barry K."/>
            <person name="Grigoriev I.V."/>
            <person name="Martin F.M."/>
            <person name="Stajich J.E."/>
            <person name="Smith M.E."/>
            <person name="Bonito G."/>
            <person name="Spatafora J.W."/>
        </authorList>
    </citation>
    <scope>NUCLEOTIDE SEQUENCE [LARGE SCALE GENOMIC DNA]</scope>
    <source>
        <strain evidence="6 7">AD002</strain>
    </source>
</reference>
<evidence type="ECO:0000313" key="7">
    <source>
        <dbReference type="Proteomes" id="UP000274822"/>
    </source>
</evidence>
<evidence type="ECO:0000313" key="6">
    <source>
        <dbReference type="EMBL" id="RUS34111.1"/>
    </source>
</evidence>
<keyword evidence="4" id="KW-0812">Transmembrane</keyword>
<evidence type="ECO:0000256" key="3">
    <source>
        <dbReference type="SAM" id="MobiDB-lite"/>
    </source>
</evidence>
<evidence type="ECO:0008006" key="8">
    <source>
        <dbReference type="Google" id="ProtNLM"/>
    </source>
</evidence>
<name>A0A433QWB5_9FUNG</name>
<dbReference type="InterPro" id="IPR011043">
    <property type="entry name" value="Gal_Oxase/kelch_b-propeller"/>
</dbReference>
<dbReference type="EMBL" id="RBNJ01000725">
    <property type="protein sequence ID" value="RUS34111.1"/>
    <property type="molecule type" value="Genomic_DNA"/>
</dbReference>
<feature type="transmembrane region" description="Helical" evidence="4">
    <location>
        <begin position="459"/>
        <end position="477"/>
    </location>
</feature>
<feature type="region of interest" description="Disordered" evidence="3">
    <location>
        <begin position="574"/>
        <end position="606"/>
    </location>
</feature>
<dbReference type="SUPFAM" id="SSF117281">
    <property type="entry name" value="Kelch motif"/>
    <property type="match status" value="1"/>
</dbReference>
<feature type="compositionally biased region" description="Acidic residues" evidence="3">
    <location>
        <begin position="580"/>
        <end position="591"/>
    </location>
</feature>
<proteinExistence type="predicted"/>
<dbReference type="InterPro" id="IPR015915">
    <property type="entry name" value="Kelch-typ_b-propeller"/>
</dbReference>
<dbReference type="PANTHER" id="PTHR46093">
    <property type="entry name" value="ACYL-COA-BINDING DOMAIN-CONTAINING PROTEIN 5"/>
    <property type="match status" value="1"/>
</dbReference>
<dbReference type="SUPFAM" id="SSF50965">
    <property type="entry name" value="Galactose oxidase, central domain"/>
    <property type="match status" value="1"/>
</dbReference>
<protein>
    <recommendedName>
        <fullName evidence="8">Galactose oxidase</fullName>
    </recommendedName>
</protein>
<keyword evidence="4" id="KW-1133">Transmembrane helix</keyword>
<feature type="region of interest" description="Disordered" evidence="3">
    <location>
        <begin position="431"/>
        <end position="452"/>
    </location>
</feature>
<organism evidence="6 7">
    <name type="scientific">Jimgerdemannia flammicorona</name>
    <dbReference type="NCBI Taxonomy" id="994334"/>
    <lineage>
        <taxon>Eukaryota</taxon>
        <taxon>Fungi</taxon>
        <taxon>Fungi incertae sedis</taxon>
        <taxon>Mucoromycota</taxon>
        <taxon>Mucoromycotina</taxon>
        <taxon>Endogonomycetes</taxon>
        <taxon>Endogonales</taxon>
        <taxon>Endogonaceae</taxon>
        <taxon>Jimgerdemannia</taxon>
    </lineage>
</organism>
<keyword evidence="4" id="KW-0472">Membrane</keyword>
<sequence>MSPKVSVCVALAALSMLSLMTSRATAGPTNVTEFNVVRLQNKLYSVAGSIISFQFWSVDISQPWNLSSIPWTDLSAIANSTTILNGYNEGVAFSTSDGTSLFAGAGNNGNLNDTFNLVMFNATTQSWSLPIIWGSRPAPRKLHAAEPGADGEVWFFGGEGTDTSNNNTWTYFNDFYRLFTATNFYDTPVLQSGGKPPGRYQHTMTAVGDKLFIMGGINCIQDAVSKSWSLLVAGFENVLVFDTVLLLWELSPTTGDIPASRTSGPSVILCETHIATPPSLVRIASLSFPIGNCSVPHCPEFSNKTCVPTTTAPDGFSVALYGGILTTNDFIVTGSMYVLNTCAMKWRYQQVNGTEIAPRGGHAAIRLGNLMLIINGYGANRTYLNDAGIVDLVNWVWLDSYTPPADLTAGWSAATANCSFDFSSQTLTPNTTASVGSTQTSTSTPTPQSASSNGGGSSLFGLFALLALAGIPAYVIYRRRKRSRTPVPYWVPGSASHELGAFPPTGGAGASATNNNYPLFVYSPRPNTMKGGAEPAGANKTATPYRFDQDMDGPDEPVQDGVATQRHKKLWEQVRGLSEPDQEGWSYEDDQPLTGKANKQGWARLN</sequence>
<keyword evidence="5" id="KW-0732">Signal</keyword>
<dbReference type="PANTHER" id="PTHR46093:SF18">
    <property type="entry name" value="FIBRONECTIN TYPE-III DOMAIN-CONTAINING PROTEIN"/>
    <property type="match status" value="1"/>
</dbReference>
<feature type="chain" id="PRO_5019448455" description="Galactose oxidase" evidence="5">
    <location>
        <begin position="27"/>
        <end position="606"/>
    </location>
</feature>
<dbReference type="Gene3D" id="2.120.10.80">
    <property type="entry name" value="Kelch-type beta propeller"/>
    <property type="match status" value="2"/>
</dbReference>